<dbReference type="Proteomes" id="UP000743899">
    <property type="component" value="Unassembled WGS sequence"/>
</dbReference>
<proteinExistence type="predicted"/>
<evidence type="ECO:0000313" key="1">
    <source>
        <dbReference type="EMBL" id="NCU17998.1"/>
    </source>
</evidence>
<dbReference type="InterPro" id="IPR058930">
    <property type="entry name" value="YwzD"/>
</dbReference>
<accession>A0ABX0A3J1</accession>
<evidence type="ECO:0008006" key="3">
    <source>
        <dbReference type="Google" id="ProtNLM"/>
    </source>
</evidence>
<organism evidence="1 2">
    <name type="scientific">Pallidibacillus pasinlerensis</name>
    <dbReference type="NCBI Taxonomy" id="2703818"/>
    <lineage>
        <taxon>Bacteria</taxon>
        <taxon>Bacillati</taxon>
        <taxon>Bacillota</taxon>
        <taxon>Bacilli</taxon>
        <taxon>Bacillales</taxon>
        <taxon>Bacillaceae</taxon>
        <taxon>Pallidibacillus</taxon>
    </lineage>
</organism>
<reference evidence="1 2" key="1">
    <citation type="submission" date="2020-01" db="EMBL/GenBank/DDBJ databases">
        <title>A novel Bacillus sp. from Pasinler.</title>
        <authorList>
            <person name="Adiguzel A."/>
            <person name="Ay H."/>
            <person name="Baltaci M.O."/>
        </authorList>
    </citation>
    <scope>NUCLEOTIDE SEQUENCE [LARGE SCALE GENOMIC DNA]</scope>
    <source>
        <strain evidence="1 2">P1</strain>
    </source>
</reference>
<comment type="caution">
    <text evidence="1">The sequence shown here is derived from an EMBL/GenBank/DDBJ whole genome shotgun (WGS) entry which is preliminary data.</text>
</comment>
<sequence length="45" mass="5329">MMDQEKLTKLKELLMSTYEKVYTNNEVTVNEILDELKAQLKKLIV</sequence>
<gene>
    <name evidence="1" type="ORF">GW534_09740</name>
</gene>
<evidence type="ECO:0000313" key="2">
    <source>
        <dbReference type="Proteomes" id="UP000743899"/>
    </source>
</evidence>
<protein>
    <recommendedName>
        <fullName evidence="3">Spo0E like sporulation regulatory protein</fullName>
    </recommendedName>
</protein>
<dbReference type="RefSeq" id="WP_161920827.1">
    <property type="nucleotide sequence ID" value="NZ_JAACYS010000042.1"/>
</dbReference>
<keyword evidence="2" id="KW-1185">Reference proteome</keyword>
<dbReference type="EMBL" id="JAACYS010000042">
    <property type="protein sequence ID" value="NCU17998.1"/>
    <property type="molecule type" value="Genomic_DNA"/>
</dbReference>
<dbReference type="Pfam" id="PF26162">
    <property type="entry name" value="YwzD"/>
    <property type="match status" value="1"/>
</dbReference>
<name>A0ABX0A3J1_9BACI</name>